<dbReference type="AlphaFoldDB" id="A0A0D1Z2C0"/>
<dbReference type="PANTHER" id="PTHR42921">
    <property type="entry name" value="ACETOACETYL-COA SYNTHETASE"/>
    <property type="match status" value="1"/>
</dbReference>
<dbReference type="Proteomes" id="UP000053599">
    <property type="component" value="Unassembled WGS sequence"/>
</dbReference>
<organism evidence="3 4">
    <name type="scientific">Exophiala sideris</name>
    <dbReference type="NCBI Taxonomy" id="1016849"/>
    <lineage>
        <taxon>Eukaryota</taxon>
        <taxon>Fungi</taxon>
        <taxon>Dikarya</taxon>
        <taxon>Ascomycota</taxon>
        <taxon>Pezizomycotina</taxon>
        <taxon>Eurotiomycetes</taxon>
        <taxon>Chaetothyriomycetidae</taxon>
        <taxon>Chaetothyriales</taxon>
        <taxon>Herpotrichiellaceae</taxon>
        <taxon>Exophiala</taxon>
    </lineage>
</organism>
<dbReference type="PANTHER" id="PTHR42921:SF4">
    <property type="entry name" value="ACETOACETYL-COA SYNTHASE (AFU_ORTHOLOGUE AFUA_8G04770)"/>
    <property type="match status" value="1"/>
</dbReference>
<dbReference type="NCBIfam" id="TIGR01217">
    <property type="entry name" value="ac_ac_CoA_syn"/>
    <property type="match status" value="1"/>
</dbReference>
<dbReference type="InterPro" id="IPR000873">
    <property type="entry name" value="AMP-dep_synth/lig_dom"/>
</dbReference>
<keyword evidence="3" id="KW-0436">Ligase</keyword>
<dbReference type="Gene3D" id="3.30.300.30">
    <property type="match status" value="1"/>
</dbReference>
<dbReference type="EMBL" id="KN846953">
    <property type="protein sequence ID" value="KIV81008.1"/>
    <property type="molecule type" value="Genomic_DNA"/>
</dbReference>
<dbReference type="InterPro" id="IPR045851">
    <property type="entry name" value="AMP-bd_C_sf"/>
</dbReference>
<name>A0A0D1Z2C0_9EURO</name>
<dbReference type="PROSITE" id="PS00455">
    <property type="entry name" value="AMP_BINDING"/>
    <property type="match status" value="1"/>
</dbReference>
<dbReference type="InterPro" id="IPR042099">
    <property type="entry name" value="ANL_N_sf"/>
</dbReference>
<evidence type="ECO:0000259" key="2">
    <source>
        <dbReference type="Pfam" id="PF13193"/>
    </source>
</evidence>
<dbReference type="Pfam" id="PF00501">
    <property type="entry name" value="AMP-binding"/>
    <property type="match status" value="1"/>
</dbReference>
<proteinExistence type="predicted"/>
<dbReference type="Pfam" id="PF13193">
    <property type="entry name" value="AMP-binding_C"/>
    <property type="match status" value="1"/>
</dbReference>
<dbReference type="InterPro" id="IPR005914">
    <property type="entry name" value="Acac_CoA_synth"/>
</dbReference>
<dbReference type="GO" id="GO:0030729">
    <property type="term" value="F:acetoacetate-CoA ligase activity"/>
    <property type="evidence" value="ECO:0007669"/>
    <property type="project" value="InterPro"/>
</dbReference>
<dbReference type="HOGENOM" id="CLU_000022_3_3_1"/>
<reference evidence="3 4" key="1">
    <citation type="submission" date="2015-01" db="EMBL/GenBank/DDBJ databases">
        <title>The Genome Sequence of Exophiala sideris CBS121828.</title>
        <authorList>
            <consortium name="The Broad Institute Genomics Platform"/>
            <person name="Cuomo C."/>
            <person name="de Hoog S."/>
            <person name="Gorbushina A."/>
            <person name="Stielow B."/>
            <person name="Teixiera M."/>
            <person name="Abouelleil A."/>
            <person name="Chapman S.B."/>
            <person name="Priest M."/>
            <person name="Young S.K."/>
            <person name="Wortman J."/>
            <person name="Nusbaum C."/>
            <person name="Birren B."/>
        </authorList>
    </citation>
    <scope>NUCLEOTIDE SEQUENCE [LARGE SCALE GENOMIC DNA]</scope>
    <source>
        <strain evidence="3 4">CBS 121828</strain>
    </source>
</reference>
<dbReference type="Gene3D" id="3.40.50.12780">
    <property type="entry name" value="N-terminal domain of ligase-like"/>
    <property type="match status" value="1"/>
</dbReference>
<feature type="domain" description="AMP-binding enzyme C-terminal" evidence="2">
    <location>
        <begin position="553"/>
        <end position="629"/>
    </location>
</feature>
<dbReference type="STRING" id="1016849.A0A0D1Z2C0"/>
<protein>
    <submittedName>
        <fullName evidence="3">Acetoacetate-CoA ligase</fullName>
    </submittedName>
</protein>
<evidence type="ECO:0000259" key="1">
    <source>
        <dbReference type="Pfam" id="PF00501"/>
    </source>
</evidence>
<dbReference type="OrthoDB" id="4115147at2759"/>
<dbReference type="NCBIfam" id="NF002937">
    <property type="entry name" value="PRK03584.1"/>
    <property type="match status" value="1"/>
</dbReference>
<feature type="domain" description="AMP-dependent synthetase/ligase" evidence="1">
    <location>
        <begin position="110"/>
        <end position="483"/>
    </location>
</feature>
<evidence type="ECO:0000313" key="4">
    <source>
        <dbReference type="Proteomes" id="UP000053599"/>
    </source>
</evidence>
<accession>A0A0D1Z2C0</accession>
<gene>
    <name evidence="3" type="ORF">PV11_08462</name>
</gene>
<evidence type="ECO:0000313" key="3">
    <source>
        <dbReference type="EMBL" id="KIV81008.1"/>
    </source>
</evidence>
<dbReference type="InterPro" id="IPR025110">
    <property type="entry name" value="AMP-bd_C"/>
</dbReference>
<dbReference type="SUPFAM" id="SSF56801">
    <property type="entry name" value="Acetyl-CoA synthetase-like"/>
    <property type="match status" value="1"/>
</dbReference>
<sequence>MPAPLKRIWEHPDVASTSIESFRCLANERHSLNLRNYHDLWRWSTESLNDFWMLVWEFTKVKSSIRPTYALANSEAKRLMPNPTWFPEARLNFAQNILETDYAPHDEHNTPVLIGVREGQSEVEHVSLAQLRSRVGRLANALKVAGVQKFDRVACVGSNSISTFTVFLAAVSIGAIFTSCSPEMGEKGILDRFLQVRPKALFFDDWIVYNGKEIPCLEKAGKVTCQLKEHAGLKLSVAVPRFSQGRAGRLPDGLQSLESFLKGVSEHLSFAQVEFSHPLLVVYSSGTTGQPKCLVHTVGGVLLKQKLEQILCTEMNEKSIYLQYTTTNWIMYLYSVSGLLSGARSILYDGSPVRPTPVKFLEMLGHLRVTHFGTSAHYLALLEQSGVTKEDVSSLDQLQVITSTGSVLTEPQYYWVYKVFGPVQLSSIAGGTDIAGAFVGGAANLPVYAGWCQARTLGMKVQIYSDEGRPIESSGQAGELVCTAPFPSQPAFFWGDKDGKRYQSAYFEKFPGIWHQGDYIRMDPATQSIQFLGRSDGVLNPSGVRFGSAEIYNALNVFPELEDSLCIGQRRPHDRDEQVLLFVKMKKGHVYDQNLERALRARIRHDLSPRHVPKFIFETPEIPMTVNGKKTELPVKKIVSGQKITPSSTIVNPDSLKWYEQFADHDSKGSTRPASKL</sequence>
<dbReference type="InterPro" id="IPR020845">
    <property type="entry name" value="AMP-binding_CS"/>
</dbReference>
<dbReference type="GO" id="GO:0006629">
    <property type="term" value="P:lipid metabolic process"/>
    <property type="evidence" value="ECO:0007669"/>
    <property type="project" value="InterPro"/>
</dbReference>